<reference evidence="2 3" key="1">
    <citation type="submission" date="2020-02" db="EMBL/GenBank/DDBJ databases">
        <authorList>
            <person name="Ma Q."/>
            <person name="Huang Y."/>
            <person name="Song X."/>
            <person name="Pei D."/>
        </authorList>
    </citation>
    <scope>NUCLEOTIDE SEQUENCE [LARGE SCALE GENOMIC DNA]</scope>
    <source>
        <strain evidence="2">Sxm20200214</strain>
        <tissue evidence="2">Leaf</tissue>
    </source>
</reference>
<keyword evidence="1" id="KW-0472">Membrane</keyword>
<name>A0A8X7RX76_BRACI</name>
<dbReference type="AlphaFoldDB" id="A0A8X7RX76"/>
<comment type="caution">
    <text evidence="2">The sequence shown here is derived from an EMBL/GenBank/DDBJ whole genome shotgun (WGS) entry which is preliminary data.</text>
</comment>
<keyword evidence="1" id="KW-0812">Transmembrane</keyword>
<evidence type="ECO:0000256" key="1">
    <source>
        <dbReference type="SAM" id="Phobius"/>
    </source>
</evidence>
<protein>
    <submittedName>
        <fullName evidence="2">Uncharacterized protein</fullName>
    </submittedName>
</protein>
<dbReference type="EMBL" id="JAAMPC010000009">
    <property type="protein sequence ID" value="KAG2296045.1"/>
    <property type="molecule type" value="Genomic_DNA"/>
</dbReference>
<proteinExistence type="predicted"/>
<accession>A0A8X7RX76</accession>
<dbReference type="Proteomes" id="UP000886595">
    <property type="component" value="Unassembled WGS sequence"/>
</dbReference>
<keyword evidence="3" id="KW-1185">Reference proteome</keyword>
<evidence type="ECO:0000313" key="2">
    <source>
        <dbReference type="EMBL" id="KAG2296045.1"/>
    </source>
</evidence>
<keyword evidence="1" id="KW-1133">Transmembrane helix</keyword>
<sequence length="78" mass="9715">MSTMVMTLSFREFLLSFYFVFLIQSLCVSFFQMYEMDGRGFSSRTRMLERWLVMYEQTVRKLWQSERYNDNLCYLKVW</sequence>
<evidence type="ECO:0000313" key="3">
    <source>
        <dbReference type="Proteomes" id="UP000886595"/>
    </source>
</evidence>
<gene>
    <name evidence="2" type="ORF">Bca52824_042714</name>
</gene>
<organism evidence="2 3">
    <name type="scientific">Brassica carinata</name>
    <name type="common">Ethiopian mustard</name>
    <name type="synonym">Abyssinian cabbage</name>
    <dbReference type="NCBI Taxonomy" id="52824"/>
    <lineage>
        <taxon>Eukaryota</taxon>
        <taxon>Viridiplantae</taxon>
        <taxon>Streptophyta</taxon>
        <taxon>Embryophyta</taxon>
        <taxon>Tracheophyta</taxon>
        <taxon>Spermatophyta</taxon>
        <taxon>Magnoliopsida</taxon>
        <taxon>eudicotyledons</taxon>
        <taxon>Gunneridae</taxon>
        <taxon>Pentapetalae</taxon>
        <taxon>rosids</taxon>
        <taxon>malvids</taxon>
        <taxon>Brassicales</taxon>
        <taxon>Brassicaceae</taxon>
        <taxon>Brassiceae</taxon>
        <taxon>Brassica</taxon>
    </lineage>
</organism>
<feature type="transmembrane region" description="Helical" evidence="1">
    <location>
        <begin position="13"/>
        <end position="34"/>
    </location>
</feature>